<dbReference type="AlphaFoldDB" id="A0A6M4ITW6"/>
<reference evidence="2 3" key="1">
    <citation type="submission" date="2020-05" db="EMBL/GenBank/DDBJ databases">
        <title>Complete genome sequence of Gemmatimonas greenlandica TET16.</title>
        <authorList>
            <person name="Zeng Y."/>
        </authorList>
    </citation>
    <scope>NUCLEOTIDE SEQUENCE [LARGE SCALE GENOMIC DNA]</scope>
    <source>
        <strain evidence="2 3">TET16</strain>
    </source>
</reference>
<dbReference type="KEGG" id="ggr:HKW67_09240"/>
<organism evidence="2 3">
    <name type="scientific">Gemmatimonas groenlandica</name>
    <dbReference type="NCBI Taxonomy" id="2732249"/>
    <lineage>
        <taxon>Bacteria</taxon>
        <taxon>Pseudomonadati</taxon>
        <taxon>Gemmatimonadota</taxon>
        <taxon>Gemmatimonadia</taxon>
        <taxon>Gemmatimonadales</taxon>
        <taxon>Gemmatimonadaceae</taxon>
        <taxon>Gemmatimonas</taxon>
    </lineage>
</organism>
<accession>A0A6M4ITW6</accession>
<dbReference type="Proteomes" id="UP000500938">
    <property type="component" value="Chromosome"/>
</dbReference>
<feature type="signal peptide" evidence="1">
    <location>
        <begin position="1"/>
        <end position="28"/>
    </location>
</feature>
<evidence type="ECO:0000313" key="3">
    <source>
        <dbReference type="Proteomes" id="UP000500938"/>
    </source>
</evidence>
<dbReference type="EMBL" id="CP053085">
    <property type="protein sequence ID" value="QJR35681.1"/>
    <property type="molecule type" value="Genomic_DNA"/>
</dbReference>
<protein>
    <submittedName>
        <fullName evidence="2">Uncharacterized protein</fullName>
    </submittedName>
</protein>
<evidence type="ECO:0000313" key="2">
    <source>
        <dbReference type="EMBL" id="QJR35681.1"/>
    </source>
</evidence>
<gene>
    <name evidence="2" type="ORF">HKW67_09240</name>
</gene>
<sequence length="296" mass="31576">MTSAARRLFEALALSVACAAVSVLPAQATGGSTGGAKPKAATAPKMPAQKLPDFTKVPTTFEGLFAERESRAVDVIGYLRCLEATVNALRAGALGGVERGWSLTCIKQKNEWRGIFGELTDTPPGMQVKVQFALRNPGPTPDSRSGIVVRDPVDTVLASGTARALLRGLAATAPGNGLGQFVPVTLAQKNFTEVWFVPSANSPERAVVGGDSLIQMSSDGMRELGHASSTPKMRVVSIPVGGSTYTLESSEVRIPLLTELMLARLAIDVLPEVRVRTREYDAILTRSTRKWTFVKR</sequence>
<keyword evidence="1" id="KW-0732">Signal</keyword>
<feature type="chain" id="PRO_5026940234" evidence="1">
    <location>
        <begin position="29"/>
        <end position="296"/>
    </location>
</feature>
<name>A0A6M4ITW6_9BACT</name>
<proteinExistence type="predicted"/>
<evidence type="ECO:0000256" key="1">
    <source>
        <dbReference type="SAM" id="SignalP"/>
    </source>
</evidence>
<keyword evidence="3" id="KW-1185">Reference proteome</keyword>
<dbReference type="RefSeq" id="WP_171225112.1">
    <property type="nucleotide sequence ID" value="NZ_CP053085.1"/>
</dbReference>